<dbReference type="EMBL" id="MKIE01000002">
    <property type="protein sequence ID" value="OHW63050.1"/>
    <property type="molecule type" value="Genomic_DNA"/>
</dbReference>
<evidence type="ECO:0000313" key="2">
    <source>
        <dbReference type="Proteomes" id="UP000180254"/>
    </source>
</evidence>
<gene>
    <name evidence="1" type="ORF">EUAN_08340</name>
</gene>
<reference evidence="1 2" key="1">
    <citation type="submission" date="2016-09" db="EMBL/GenBank/DDBJ databases">
        <title>Genome sequence of Eubacterium angustum.</title>
        <authorList>
            <person name="Poehlein A."/>
            <person name="Daniel R."/>
        </authorList>
    </citation>
    <scope>NUCLEOTIDE SEQUENCE [LARGE SCALE GENOMIC DNA]</scope>
    <source>
        <strain evidence="1 2">DSM 1989</strain>
    </source>
</reference>
<evidence type="ECO:0000313" key="1">
    <source>
        <dbReference type="EMBL" id="OHW63050.1"/>
    </source>
</evidence>
<comment type="caution">
    <text evidence="1">The sequence shown here is derived from an EMBL/GenBank/DDBJ whole genome shotgun (WGS) entry which is preliminary data.</text>
</comment>
<dbReference type="Proteomes" id="UP000180254">
    <property type="component" value="Unassembled WGS sequence"/>
</dbReference>
<name>A0A1S1V9H3_9FIRM</name>
<protein>
    <recommendedName>
        <fullName evidence="3">Recombination-associated protein RdgC</fullName>
    </recommendedName>
</protein>
<organism evidence="1 2">
    <name type="scientific">Andreesenia angusta</name>
    <dbReference type="NCBI Taxonomy" id="39480"/>
    <lineage>
        <taxon>Bacteria</taxon>
        <taxon>Bacillati</taxon>
        <taxon>Bacillota</taxon>
        <taxon>Tissierellia</taxon>
        <taxon>Tissierellales</taxon>
        <taxon>Gottschalkiaceae</taxon>
        <taxon>Andreesenia</taxon>
    </lineage>
</organism>
<sequence>MVNIDTKGENMASLFFYKRSPEISMFDTVYFNDNEIDFDRIIELLKTSESKYNEDKVYDSEGYAQIKFDEVSKMLSCMYIFKNTLGQYTENRYDVEKEKMVTIREPYFYFGSCRVSITSDLNIIVKANYSSEESSKSKCLELLNEKGIEVRPIKLTNEVFQHIRDNYEWKKIKIQKIEIEGDSTKKVSYEIDPASDKKSDVDLMYKDSGVYEHVTFHLEFKEDKYVVKLYKERNKISIDESQFKTPEELDAFSVHLLELISDIKKAANELEEDSESKKEED</sequence>
<evidence type="ECO:0008006" key="3">
    <source>
        <dbReference type="Google" id="ProtNLM"/>
    </source>
</evidence>
<dbReference type="AlphaFoldDB" id="A0A1S1V9H3"/>
<keyword evidence="2" id="KW-1185">Reference proteome</keyword>
<accession>A0A1S1V9H3</accession>
<proteinExistence type="predicted"/>
<dbReference type="STRING" id="39480.EUAN_08340"/>